<keyword evidence="7" id="KW-1185">Reference proteome</keyword>
<dbReference type="Proteomes" id="UP000796880">
    <property type="component" value="Unassembled WGS sequence"/>
</dbReference>
<comment type="caution">
    <text evidence="6">The sequence shown here is derived from an EMBL/GenBank/DDBJ whole genome shotgun (WGS) entry which is preliminary data.</text>
</comment>
<evidence type="ECO:0000256" key="3">
    <source>
        <dbReference type="ARBA" id="ARBA00022614"/>
    </source>
</evidence>
<accession>A0A8K0GS56</accession>
<sequence length="391" mass="43384">MGSFLHLTRSFTHTFFIIFFLFSLCAFKNTIISDPLGITATWVGSDICQYKGFYCDNPPDNRSATALASIDFNGFQLSAPSLDGFIDLLPDIAIFHANSNNFSGTISPKIASLPFLYELDLSNNNLFGTFPQAVLNMPGLSLLDIRFNSFTGSVPPQLFMQTLQFLFINNNDFTQKLPDNLGATPVNYLTLANNKFTGPIPMSIGNASSTLIEVLLLNNLLTGCIPYEVGFLREAVVFDAGNNRLTGPLPCSLACLGKIEQLNFTGNLLYGQIPEVVCALWNLANLSLSDNYFTRAGPICRKQIRRGVVDVRKNCIRDLPDQRSVEECAVFFSQPRSCLRPSSFSIIPCDVHPTSKLSRQPPRRLMRSRRRTNLVTTYAALSNAALPRHRL</sequence>
<evidence type="ECO:0000256" key="5">
    <source>
        <dbReference type="ARBA" id="ARBA00022737"/>
    </source>
</evidence>
<dbReference type="Gene3D" id="3.80.10.10">
    <property type="entry name" value="Ribonuclease Inhibitor"/>
    <property type="match status" value="2"/>
</dbReference>
<evidence type="ECO:0000313" key="7">
    <source>
        <dbReference type="Proteomes" id="UP000796880"/>
    </source>
</evidence>
<evidence type="ECO:0000256" key="2">
    <source>
        <dbReference type="ARBA" id="ARBA00022525"/>
    </source>
</evidence>
<dbReference type="PANTHER" id="PTHR32093">
    <property type="entry name" value="LEUCINE-RICH REPEAT EXTENSIN-LIKE PROTEIN 3-RELATED"/>
    <property type="match status" value="1"/>
</dbReference>
<keyword evidence="2" id="KW-0964">Secreted</keyword>
<organism evidence="6 7">
    <name type="scientific">Rhamnella rubrinervis</name>
    <dbReference type="NCBI Taxonomy" id="2594499"/>
    <lineage>
        <taxon>Eukaryota</taxon>
        <taxon>Viridiplantae</taxon>
        <taxon>Streptophyta</taxon>
        <taxon>Embryophyta</taxon>
        <taxon>Tracheophyta</taxon>
        <taxon>Spermatophyta</taxon>
        <taxon>Magnoliopsida</taxon>
        <taxon>eudicotyledons</taxon>
        <taxon>Gunneridae</taxon>
        <taxon>Pentapetalae</taxon>
        <taxon>rosids</taxon>
        <taxon>fabids</taxon>
        <taxon>Rosales</taxon>
        <taxon>Rhamnaceae</taxon>
        <taxon>rhamnoid group</taxon>
        <taxon>Rhamneae</taxon>
        <taxon>Rhamnella</taxon>
    </lineage>
</organism>
<keyword evidence="4" id="KW-0732">Signal</keyword>
<dbReference type="InterPro" id="IPR001611">
    <property type="entry name" value="Leu-rich_rpt"/>
</dbReference>
<comment type="subcellular location">
    <subcellularLocation>
        <location evidence="1">Secreted</location>
    </subcellularLocation>
</comment>
<name>A0A8K0GS56_9ROSA</name>
<keyword evidence="5" id="KW-0677">Repeat</keyword>
<gene>
    <name evidence="6" type="ORF">FNV43_RR22535</name>
</gene>
<dbReference type="OrthoDB" id="676979at2759"/>
<reference evidence="6" key="1">
    <citation type="submission" date="2020-03" db="EMBL/GenBank/DDBJ databases">
        <title>A high-quality chromosome-level genome assembly of a woody plant with both climbing and erect habits, Rhamnella rubrinervis.</title>
        <authorList>
            <person name="Lu Z."/>
            <person name="Yang Y."/>
            <person name="Zhu X."/>
            <person name="Sun Y."/>
        </authorList>
    </citation>
    <scope>NUCLEOTIDE SEQUENCE</scope>
    <source>
        <strain evidence="6">BYM</strain>
        <tissue evidence="6">Leaf</tissue>
    </source>
</reference>
<proteinExistence type="predicted"/>
<evidence type="ECO:0000256" key="1">
    <source>
        <dbReference type="ARBA" id="ARBA00004613"/>
    </source>
</evidence>
<dbReference type="InterPro" id="IPR032675">
    <property type="entry name" value="LRR_dom_sf"/>
</dbReference>
<dbReference type="SUPFAM" id="SSF52058">
    <property type="entry name" value="L domain-like"/>
    <property type="match status" value="1"/>
</dbReference>
<dbReference type="InterPro" id="IPR051582">
    <property type="entry name" value="LRR_extensin-like_regulator"/>
</dbReference>
<evidence type="ECO:0000313" key="6">
    <source>
        <dbReference type="EMBL" id="KAF3435446.1"/>
    </source>
</evidence>
<protein>
    <submittedName>
        <fullName evidence="6">Uncharacterized protein</fullName>
    </submittedName>
</protein>
<keyword evidence="3" id="KW-0433">Leucine-rich repeat</keyword>
<evidence type="ECO:0000256" key="4">
    <source>
        <dbReference type="ARBA" id="ARBA00022729"/>
    </source>
</evidence>
<dbReference type="EMBL" id="VOIH02000010">
    <property type="protein sequence ID" value="KAF3435446.1"/>
    <property type="molecule type" value="Genomic_DNA"/>
</dbReference>
<dbReference type="GO" id="GO:0005576">
    <property type="term" value="C:extracellular region"/>
    <property type="evidence" value="ECO:0007669"/>
    <property type="project" value="UniProtKB-SubCell"/>
</dbReference>
<dbReference type="PANTHER" id="PTHR32093:SF128">
    <property type="entry name" value="LEUCINE-RICH REPEAT-CONTAINING N-TERMINAL PLANT-TYPE DOMAIN-CONTAINING PROTEIN"/>
    <property type="match status" value="1"/>
</dbReference>
<dbReference type="Pfam" id="PF00560">
    <property type="entry name" value="LRR_1"/>
    <property type="match status" value="2"/>
</dbReference>
<dbReference type="AlphaFoldDB" id="A0A8K0GS56"/>